<comment type="caution">
    <text evidence="1">The sequence shown here is derived from an EMBL/GenBank/DDBJ whole genome shotgun (WGS) entry which is preliminary data.</text>
</comment>
<dbReference type="EMBL" id="JBHTCF010000009">
    <property type="protein sequence ID" value="MFC7306822.1"/>
    <property type="molecule type" value="Genomic_DNA"/>
</dbReference>
<evidence type="ECO:0000313" key="2">
    <source>
        <dbReference type="Proteomes" id="UP001596523"/>
    </source>
</evidence>
<name>A0ABW2JM27_9ACTN</name>
<proteinExistence type="predicted"/>
<gene>
    <name evidence="1" type="ORF">ACFQVC_21640</name>
</gene>
<reference evidence="2" key="1">
    <citation type="journal article" date="2019" name="Int. J. Syst. Evol. Microbiol.">
        <title>The Global Catalogue of Microorganisms (GCM) 10K type strain sequencing project: providing services to taxonomists for standard genome sequencing and annotation.</title>
        <authorList>
            <consortium name="The Broad Institute Genomics Platform"/>
            <consortium name="The Broad Institute Genome Sequencing Center for Infectious Disease"/>
            <person name="Wu L."/>
            <person name="Ma J."/>
        </authorList>
    </citation>
    <scope>NUCLEOTIDE SEQUENCE [LARGE SCALE GENOMIC DNA]</scope>
    <source>
        <strain evidence="2">SYNS20</strain>
    </source>
</reference>
<dbReference type="Pfam" id="PF19674">
    <property type="entry name" value="DUF6177"/>
    <property type="match status" value="1"/>
</dbReference>
<dbReference type="InterPro" id="IPR046175">
    <property type="entry name" value="DUF6177"/>
</dbReference>
<protein>
    <submittedName>
        <fullName evidence="1">DUF6177 family protein</fullName>
    </submittedName>
</protein>
<dbReference type="RefSeq" id="WP_381832603.1">
    <property type="nucleotide sequence ID" value="NZ_JBHTCF010000009.1"/>
</dbReference>
<keyword evidence="2" id="KW-1185">Reference proteome</keyword>
<evidence type="ECO:0000313" key="1">
    <source>
        <dbReference type="EMBL" id="MFC7306822.1"/>
    </source>
</evidence>
<dbReference type="Proteomes" id="UP001596523">
    <property type="component" value="Unassembled WGS sequence"/>
</dbReference>
<organism evidence="1 2">
    <name type="scientific">Streptomyces monticola</name>
    <dbReference type="NCBI Taxonomy" id="2666263"/>
    <lineage>
        <taxon>Bacteria</taxon>
        <taxon>Bacillati</taxon>
        <taxon>Actinomycetota</taxon>
        <taxon>Actinomycetes</taxon>
        <taxon>Kitasatosporales</taxon>
        <taxon>Streptomycetaceae</taxon>
        <taxon>Streptomyces</taxon>
    </lineage>
</organism>
<accession>A0ABW2JM27</accession>
<sequence length="468" mass="49364">MTKDVIALTEKMPDPASILAGLYAGGPDLGIQAVADGAVIQLCTPQGHPLVSVEAPLLLQVPGEAARLLGSEITVPEGPLWWTELHASSAAPEAERLAATFAGRLTTILGGTTWPAYANSTEVVPLSSESAALPSQDDTLPTADMHTDKATVVLTDRPVLALSAWLSNLLRTAIQEERALQIVTPPHTHLTIAARTALSAQQGSWVVPNDVHGYYDGFSGAVLHWQDGSFTPVRNNDGKTPVAQPFTAFTDTGERQLVLTLGTVHEAGEDLVLGGALEAAWQALTGAAPGGWSTAEPVNLPWSKRQLTDLARSRAPQPTLLTVVGAPDRPAVANLRVSRTTAGVEEHITMTLGYAAGEAPPLETLDSLAVTLSADHGLASMLTSLRPARHDLSVPPHAEPAPMPVSFTLGADAVQNIGMNHALRPPMELTPRQLGPAARPVVHYALGDGSDKQAWPRLRELTQHLKKA</sequence>